<dbReference type="GO" id="GO:0050660">
    <property type="term" value="F:flavin adenine dinucleotide binding"/>
    <property type="evidence" value="ECO:0007669"/>
    <property type="project" value="TreeGrafter"/>
</dbReference>
<evidence type="ECO:0000256" key="9">
    <source>
        <dbReference type="PIRSR" id="PIRSR000350-4"/>
    </source>
</evidence>
<keyword evidence="8" id="KW-0547">Nucleotide-binding</keyword>
<keyword evidence="14" id="KW-1185">Reference proteome</keyword>
<keyword evidence="8" id="KW-0520">NAD</keyword>
<evidence type="ECO:0000256" key="4">
    <source>
        <dbReference type="ARBA" id="ARBA00022857"/>
    </source>
</evidence>
<keyword evidence="3 8" id="KW-0274">FAD</keyword>
<feature type="binding site" evidence="8">
    <location>
        <position position="314"/>
    </location>
    <ligand>
        <name>FAD</name>
        <dbReference type="ChEBI" id="CHEBI:57692"/>
    </ligand>
</feature>
<keyword evidence="2 10" id="KW-0285">Flavoprotein</keyword>
<dbReference type="FunFam" id="3.30.390.30:FF:000001">
    <property type="entry name" value="Dihydrolipoyl dehydrogenase"/>
    <property type="match status" value="1"/>
</dbReference>
<keyword evidence="7 10" id="KW-0676">Redox-active center</keyword>
<keyword evidence="6" id="KW-1015">Disulfide bond</keyword>
<comment type="caution">
    <text evidence="13">The sequence shown here is derived from an EMBL/GenBank/DDBJ whole genome shotgun (WGS) entry which is preliminary data.</text>
</comment>
<dbReference type="EMBL" id="WIND01000022">
    <property type="protein sequence ID" value="MSU91598.1"/>
    <property type="molecule type" value="Genomic_DNA"/>
</dbReference>
<evidence type="ECO:0000256" key="7">
    <source>
        <dbReference type="ARBA" id="ARBA00023284"/>
    </source>
</evidence>
<dbReference type="Pfam" id="PF07992">
    <property type="entry name" value="Pyr_redox_2"/>
    <property type="match status" value="1"/>
</dbReference>
<evidence type="ECO:0000256" key="6">
    <source>
        <dbReference type="ARBA" id="ARBA00023157"/>
    </source>
</evidence>
<feature type="domain" description="FAD/NAD(P)-binding" evidence="12">
    <location>
        <begin position="18"/>
        <end position="329"/>
    </location>
</feature>
<dbReference type="SUPFAM" id="SSF55424">
    <property type="entry name" value="FAD/NAD-linked reductases, dimerisation (C-terminal) domain"/>
    <property type="match status" value="1"/>
</dbReference>
<feature type="binding site" evidence="8">
    <location>
        <position position="211"/>
    </location>
    <ligand>
        <name>NAD(+)</name>
        <dbReference type="ChEBI" id="CHEBI:57540"/>
    </ligand>
</feature>
<keyword evidence="5 10" id="KW-0560">Oxidoreductase</keyword>
<dbReference type="PRINTS" id="PR00411">
    <property type="entry name" value="PNDRDTASEI"/>
</dbReference>
<dbReference type="PANTHER" id="PTHR43014">
    <property type="entry name" value="MERCURIC REDUCTASE"/>
    <property type="match status" value="1"/>
</dbReference>
<evidence type="ECO:0000256" key="10">
    <source>
        <dbReference type="RuleBase" id="RU003691"/>
    </source>
</evidence>
<comment type="cofactor">
    <cofactor evidence="8">
        <name>FAD</name>
        <dbReference type="ChEBI" id="CHEBI:57692"/>
    </cofactor>
    <text evidence="8">Binds 1 FAD per subunit.</text>
</comment>
<feature type="binding site" evidence="8">
    <location>
        <position position="127"/>
    </location>
    <ligand>
        <name>FAD</name>
        <dbReference type="ChEBI" id="CHEBI:57692"/>
    </ligand>
</feature>
<evidence type="ECO:0000313" key="14">
    <source>
        <dbReference type="Proteomes" id="UP000474957"/>
    </source>
</evidence>
<evidence type="ECO:0000256" key="3">
    <source>
        <dbReference type="ARBA" id="ARBA00022827"/>
    </source>
</evidence>
<dbReference type="InterPro" id="IPR016156">
    <property type="entry name" value="FAD/NAD-linked_Rdtase_dimer_sf"/>
</dbReference>
<evidence type="ECO:0000313" key="13">
    <source>
        <dbReference type="EMBL" id="MSU91598.1"/>
    </source>
</evidence>
<dbReference type="SUPFAM" id="SSF51905">
    <property type="entry name" value="FAD/NAD(P)-binding domain"/>
    <property type="match status" value="1"/>
</dbReference>
<feature type="binding site" evidence="8">
    <location>
        <begin position="151"/>
        <end position="153"/>
    </location>
    <ligand>
        <name>FAD</name>
        <dbReference type="ChEBI" id="CHEBI:57692"/>
    </ligand>
</feature>
<feature type="binding site" evidence="8">
    <location>
        <begin position="188"/>
        <end position="195"/>
    </location>
    <ligand>
        <name>NAD(+)</name>
        <dbReference type="ChEBI" id="CHEBI:57540"/>
    </ligand>
</feature>
<dbReference type="RefSeq" id="WP_154448920.1">
    <property type="nucleotide sequence ID" value="NZ_WIND01000022.1"/>
</dbReference>
<dbReference type="InterPro" id="IPR036188">
    <property type="entry name" value="FAD/NAD-bd_sf"/>
</dbReference>
<feature type="disulfide bond" description="Redox-active" evidence="9">
    <location>
        <begin position="54"/>
        <end position="59"/>
    </location>
</feature>
<dbReference type="InterPro" id="IPR004099">
    <property type="entry name" value="Pyr_nucl-diS_OxRdtase_dimer"/>
</dbReference>
<gene>
    <name evidence="13" type="ORF">GE300_18630</name>
</gene>
<dbReference type="PIRSF" id="PIRSF000350">
    <property type="entry name" value="Mercury_reductase_MerA"/>
    <property type="match status" value="1"/>
</dbReference>
<feature type="domain" description="Pyridine nucleotide-disulphide oxidoreductase dimerisation" evidence="11">
    <location>
        <begin position="349"/>
        <end position="456"/>
    </location>
</feature>
<evidence type="ECO:0000256" key="8">
    <source>
        <dbReference type="PIRSR" id="PIRSR000350-3"/>
    </source>
</evidence>
<dbReference type="PRINTS" id="PR00368">
    <property type="entry name" value="FADPNR"/>
</dbReference>
<organism evidence="13 14">
    <name type="scientific">Halovulum marinum</name>
    <dbReference type="NCBI Taxonomy" id="2662447"/>
    <lineage>
        <taxon>Bacteria</taxon>
        <taxon>Pseudomonadati</taxon>
        <taxon>Pseudomonadota</taxon>
        <taxon>Alphaproteobacteria</taxon>
        <taxon>Rhodobacterales</taxon>
        <taxon>Paracoccaceae</taxon>
        <taxon>Halovulum</taxon>
    </lineage>
</organism>
<comment type="similarity">
    <text evidence="1 10">Belongs to the class-I pyridine nucleotide-disulfide oxidoreductase family.</text>
</comment>
<dbReference type="InterPro" id="IPR012999">
    <property type="entry name" value="Pyr_OxRdtase_I_AS"/>
</dbReference>
<dbReference type="PROSITE" id="PS00076">
    <property type="entry name" value="PYRIDINE_REDOX_1"/>
    <property type="match status" value="1"/>
</dbReference>
<evidence type="ECO:0000259" key="12">
    <source>
        <dbReference type="Pfam" id="PF07992"/>
    </source>
</evidence>
<evidence type="ECO:0000259" key="11">
    <source>
        <dbReference type="Pfam" id="PF02852"/>
    </source>
</evidence>
<sequence>MARDGARDGHLGEHIETDLLVIGAGSGGLSAAAGAAQLGVGVVLLEAGRMGGDCLNFGCVPSKALIAAARHAHAMRTGAPFGVAPAEPRIDYAAAMEHVRRTIAGIAPHDSQERFEGLGVRVIREHGRFIAHDTVDAGPFRITARRIVVATGSAPLVPPIPGLRDVPYLTNESLFDLRERPEHLIVIGGGPVGLEMAQAHVRLGARVTVLEGVEALGQDDPELAAVVLERVRAEGVEIVEGAMAERVTGGAGALSVHTRDGRRHDGSHLLLAVGRAPNLADMGLETAGVAFDRTGIEVNAGLRSTNRRVYAIGDAAQGLNFTHVASYHAGVVVRRALFGLPARATNRHIPWATYTDPELAQVGLTERAARVRHGDRLEVVRARFADNDRARTEAETDGLIKVMVVRGRPVGASIVGPQAGELIQLWALAIASRLKMSAIAGMVAPYPTLGEISKRAAGEYFSPRLFENDAIRRYVRFVQRL</sequence>
<evidence type="ECO:0000256" key="1">
    <source>
        <dbReference type="ARBA" id="ARBA00007532"/>
    </source>
</evidence>
<dbReference type="InterPro" id="IPR023753">
    <property type="entry name" value="FAD/NAD-binding_dom"/>
</dbReference>
<dbReference type="AlphaFoldDB" id="A0A6L5Z4U8"/>
<keyword evidence="4" id="KW-0521">NADP</keyword>
<feature type="binding site" evidence="8">
    <location>
        <position position="63"/>
    </location>
    <ligand>
        <name>FAD</name>
        <dbReference type="ChEBI" id="CHEBI:57692"/>
    </ligand>
</feature>
<dbReference type="GO" id="GO:0003955">
    <property type="term" value="F:NAD(P)H dehydrogenase (quinone) activity"/>
    <property type="evidence" value="ECO:0007669"/>
    <property type="project" value="TreeGrafter"/>
</dbReference>
<dbReference type="InterPro" id="IPR001100">
    <property type="entry name" value="Pyr_nuc-diS_OxRdtase"/>
</dbReference>
<evidence type="ECO:0000256" key="2">
    <source>
        <dbReference type="ARBA" id="ARBA00022630"/>
    </source>
</evidence>
<dbReference type="GO" id="GO:0016668">
    <property type="term" value="F:oxidoreductase activity, acting on a sulfur group of donors, NAD(P) as acceptor"/>
    <property type="evidence" value="ECO:0007669"/>
    <property type="project" value="InterPro"/>
</dbReference>
<protein>
    <submittedName>
        <fullName evidence="13">Dihydrolipoamide dehydrogenase</fullName>
    </submittedName>
</protein>
<reference evidence="13 14" key="1">
    <citation type="submission" date="2019-10" db="EMBL/GenBank/DDBJ databases">
        <title>Cognatihalovulum marinum gen. nov. sp. nov., a new member of the family Rhodobacteraceae isolated from deep seawater of the Northwest Indian Ocean.</title>
        <authorList>
            <person name="Ruan C."/>
            <person name="Wang J."/>
            <person name="Zheng X."/>
            <person name="Song L."/>
            <person name="Zhu Y."/>
            <person name="Huang Y."/>
            <person name="Lu Z."/>
            <person name="Du W."/>
            <person name="Huang L."/>
            <person name="Dai X."/>
        </authorList>
    </citation>
    <scope>NUCLEOTIDE SEQUENCE [LARGE SCALE GENOMIC DNA]</scope>
    <source>
        <strain evidence="13 14">2CG4</strain>
    </source>
</reference>
<dbReference type="PANTHER" id="PTHR43014:SF2">
    <property type="entry name" value="MERCURIC REDUCTASE"/>
    <property type="match status" value="1"/>
</dbReference>
<dbReference type="Gene3D" id="3.30.390.30">
    <property type="match status" value="1"/>
</dbReference>
<name>A0A6L5Z4U8_9RHOB</name>
<feature type="binding site" evidence="8">
    <location>
        <position position="274"/>
    </location>
    <ligand>
        <name>NAD(+)</name>
        <dbReference type="ChEBI" id="CHEBI:57540"/>
    </ligand>
</feature>
<dbReference type="Pfam" id="PF02852">
    <property type="entry name" value="Pyr_redox_dim"/>
    <property type="match status" value="1"/>
</dbReference>
<accession>A0A6L5Z4U8</accession>
<dbReference type="Proteomes" id="UP000474957">
    <property type="component" value="Unassembled WGS sequence"/>
</dbReference>
<evidence type="ECO:0000256" key="5">
    <source>
        <dbReference type="ARBA" id="ARBA00023002"/>
    </source>
</evidence>
<proteinExistence type="inferred from homology"/>
<dbReference type="Gene3D" id="3.50.50.60">
    <property type="entry name" value="FAD/NAD(P)-binding domain"/>
    <property type="match status" value="2"/>
</dbReference>